<evidence type="ECO:0000313" key="2">
    <source>
        <dbReference type="Proteomes" id="UP000639643"/>
    </source>
</evidence>
<dbReference type="Proteomes" id="UP000639643">
    <property type="component" value="Unassembled WGS sequence"/>
</dbReference>
<proteinExistence type="predicted"/>
<dbReference type="AlphaFoldDB" id="A0A8H6KUS5"/>
<evidence type="ECO:0000313" key="1">
    <source>
        <dbReference type="EMBL" id="KAF6837688.1"/>
    </source>
</evidence>
<name>A0A8H6KUS5_9PEZI</name>
<comment type="caution">
    <text evidence="1">The sequence shown here is derived from an EMBL/GenBank/DDBJ whole genome shotgun (WGS) entry which is preliminary data.</text>
</comment>
<gene>
    <name evidence="1" type="ORF">CMUS01_04958</name>
</gene>
<dbReference type="EMBL" id="WIGM01000140">
    <property type="protein sequence ID" value="KAF6837688.1"/>
    <property type="molecule type" value="Genomic_DNA"/>
</dbReference>
<keyword evidence="2" id="KW-1185">Reference proteome</keyword>
<organism evidence="1 2">
    <name type="scientific">Colletotrichum musicola</name>
    <dbReference type="NCBI Taxonomy" id="2175873"/>
    <lineage>
        <taxon>Eukaryota</taxon>
        <taxon>Fungi</taxon>
        <taxon>Dikarya</taxon>
        <taxon>Ascomycota</taxon>
        <taxon>Pezizomycotina</taxon>
        <taxon>Sordariomycetes</taxon>
        <taxon>Hypocreomycetidae</taxon>
        <taxon>Glomerellales</taxon>
        <taxon>Glomerellaceae</taxon>
        <taxon>Colletotrichum</taxon>
        <taxon>Colletotrichum orchidearum species complex</taxon>
    </lineage>
</organism>
<accession>A0A8H6KUS5</accession>
<sequence>MSLDISAFAFCASKLFKSQHSPRAGQGAQGGHRWGWNLDAFGASMMANDDTMDMQAIQYRQILLLGGLGLLSDPFYAPPLVFSCIADVYQYQNSGTDGIGVVCVVQCGSDMAKASRRMRERERDGYGSWRCVCVCARALPASASASAPSRPASCLYTVLLSL</sequence>
<protein>
    <submittedName>
        <fullName evidence="1">Uncharacterized protein</fullName>
    </submittedName>
</protein>
<reference evidence="1" key="1">
    <citation type="journal article" date="2020" name="Phytopathology">
        <title>Genome Sequence Resources of Colletotrichum truncatum, C. plurivorum, C. musicola, and C. sojae: Four Species Pathogenic to Soybean (Glycine max).</title>
        <authorList>
            <person name="Rogerio F."/>
            <person name="Boufleur T.R."/>
            <person name="Ciampi-Guillardi M."/>
            <person name="Sukno S.A."/>
            <person name="Thon M.R."/>
            <person name="Massola Junior N.S."/>
            <person name="Baroncelli R."/>
        </authorList>
    </citation>
    <scope>NUCLEOTIDE SEQUENCE</scope>
    <source>
        <strain evidence="1">LFN0074</strain>
    </source>
</reference>